<proteinExistence type="predicted"/>
<keyword evidence="1" id="KW-0812">Transmembrane</keyword>
<evidence type="ECO:0000256" key="1">
    <source>
        <dbReference type="SAM" id="Phobius"/>
    </source>
</evidence>
<dbReference type="Proteomes" id="UP000184074">
    <property type="component" value="Unassembled WGS sequence"/>
</dbReference>
<dbReference type="STRING" id="1508389.SAMN05444003_2985"/>
<dbReference type="RefSeq" id="WP_072902418.1">
    <property type="nucleotide sequence ID" value="NZ_FQXB01000006.1"/>
</dbReference>
<organism evidence="2 3">
    <name type="scientific">Cognatiyoonia sediminum</name>
    <dbReference type="NCBI Taxonomy" id="1508389"/>
    <lineage>
        <taxon>Bacteria</taxon>
        <taxon>Pseudomonadati</taxon>
        <taxon>Pseudomonadota</taxon>
        <taxon>Alphaproteobacteria</taxon>
        <taxon>Rhodobacterales</taxon>
        <taxon>Paracoccaceae</taxon>
        <taxon>Cognatiyoonia</taxon>
    </lineage>
</organism>
<name>A0A1M5SI11_9RHOB</name>
<evidence type="ECO:0000313" key="3">
    <source>
        <dbReference type="Proteomes" id="UP000184074"/>
    </source>
</evidence>
<feature type="transmembrane region" description="Helical" evidence="1">
    <location>
        <begin position="95"/>
        <end position="118"/>
    </location>
</feature>
<keyword evidence="1" id="KW-0472">Membrane</keyword>
<evidence type="ECO:0000313" key="2">
    <source>
        <dbReference type="EMBL" id="SHH38227.1"/>
    </source>
</evidence>
<dbReference type="OrthoDB" id="7874312at2"/>
<dbReference type="EMBL" id="FQXB01000006">
    <property type="protein sequence ID" value="SHH38227.1"/>
    <property type="molecule type" value="Genomic_DNA"/>
</dbReference>
<sequence length="123" mass="14054">MAEPSIQDKVAYISLLIEERLRFKDGTLDRQLYKAGPKLPRRVRKAGKKVLDASNLVGHPKLARMIDQREFDKSAAIVIEHLEKIDPRDEAFGRLLVFLGKVSFVLIATFIAVVWYMWAQGMV</sequence>
<keyword evidence="3" id="KW-1185">Reference proteome</keyword>
<reference evidence="2 3" key="1">
    <citation type="submission" date="2016-11" db="EMBL/GenBank/DDBJ databases">
        <authorList>
            <person name="Jaros S."/>
            <person name="Januszkiewicz K."/>
            <person name="Wedrychowicz H."/>
        </authorList>
    </citation>
    <scope>NUCLEOTIDE SEQUENCE [LARGE SCALE GENOMIC DNA]</scope>
    <source>
        <strain evidence="2 3">DSM 28715</strain>
    </source>
</reference>
<gene>
    <name evidence="2" type="ORF">SAMN05444003_2985</name>
</gene>
<protein>
    <submittedName>
        <fullName evidence="2">Uncharacterized protein</fullName>
    </submittedName>
</protein>
<keyword evidence="1" id="KW-1133">Transmembrane helix</keyword>
<accession>A0A1M5SI11</accession>
<dbReference type="AlphaFoldDB" id="A0A1M5SI11"/>